<dbReference type="InterPro" id="IPR000719">
    <property type="entry name" value="Prot_kinase_dom"/>
</dbReference>
<dbReference type="Gene3D" id="3.30.200.20">
    <property type="entry name" value="Phosphorylase Kinase, domain 1"/>
    <property type="match status" value="1"/>
</dbReference>
<dbReference type="InterPro" id="IPR011009">
    <property type="entry name" value="Kinase-like_dom_sf"/>
</dbReference>
<evidence type="ECO:0000256" key="1">
    <source>
        <dbReference type="ARBA" id="ARBA00022527"/>
    </source>
</evidence>
<dbReference type="OrthoDB" id="193931at2759"/>
<evidence type="ECO:0000256" key="6">
    <source>
        <dbReference type="PIRSR" id="PIRSR630616-1"/>
    </source>
</evidence>
<accession>A0A2P6TYM8</accession>
<keyword evidence="1" id="KW-0723">Serine/threonine-protein kinase</keyword>
<dbReference type="EMBL" id="LHPG02000004">
    <property type="protein sequence ID" value="PRW59171.1"/>
    <property type="molecule type" value="Genomic_DNA"/>
</dbReference>
<dbReference type="Gene3D" id="1.10.510.10">
    <property type="entry name" value="Transferase(Phosphotransferase) domain 1"/>
    <property type="match status" value="2"/>
</dbReference>
<keyword evidence="5 7" id="KW-0067">ATP-binding</keyword>
<dbReference type="InterPro" id="IPR030616">
    <property type="entry name" value="Aur-like"/>
</dbReference>
<sequence>MGGFVILAHDAATNEQVALKFIKRGPQHITKYVDREIANHMRLRHPHIIALHEVFLTRTHLVLAMEYAAGGDLFRYVSARRGLPEDEARWFFQQLIVAVDYCHRMGVTSRDIKLENTLLDGGQWPLIKLADFGFSKDPKQQSEAKTRVGTPAYLAPEVIAAQPGRSYDAQKVDIWSCGVLLYVMVVGRYPFGMPSDAQLDPMRRLSRMMERTMKAEFSFPSDKPLSDGLKDLISRILVRDPSLRPSLHDIQSHPWFMQGLEPGALNFNDAIVQESLANQPTPEMLAEVHSIVEEALREVPSDASSGSSPAIRQALLSNQQAWAGMDGAHMMSGMESEELSSYLTSGTLSPTHRTGGNTGGNTGGGMSGSGGSWERAEPVAAPRTALLERRAALGMELDAPGPVDAQGDLGNPQDDPDLLAGNPRYEKIRYLNRGAFGFVVLAHDKQCNDRVALKFIERGPEHINKYVEREIVNHMKLRHPHIIGLREVFLTSTHLVLSMEYAPGGDLFRYVAARRGLPEDEARWFFQQLMIAVDYCHRMGVSSRDIKLENTLVDGSPRPLIKLADFGFSKDANQHSAPTSRVGTPAYLAPEVITNQPGQVYDGQKGDIWSCGVLLYILVTDRYPFRRPGDDAMKPNQKLNVMLQRILRADYSFPADKPLSDGVRDLISRILVQDPDARPTIQGIFSHPWFVEGLNPAALQFNDSIVRESLANQPSPDVLNEVRAIVQEAAKAVAAPAGQPAPQQPALPRPDESNRGAYDSLDELVRGAAAETDSFDMR</sequence>
<reference evidence="11 12" key="1">
    <citation type="journal article" date="2018" name="Plant J.">
        <title>Genome sequences of Chlorella sorokiniana UTEX 1602 and Micractinium conductrix SAG 241.80: implications to maltose excretion by a green alga.</title>
        <authorList>
            <person name="Arriola M.B."/>
            <person name="Velmurugan N."/>
            <person name="Zhang Y."/>
            <person name="Plunkett M.H."/>
            <person name="Hondzo H."/>
            <person name="Barney B.M."/>
        </authorList>
    </citation>
    <scope>NUCLEOTIDE SEQUENCE [LARGE SCALE GENOMIC DNA]</scope>
    <source>
        <strain evidence="12">UTEX 1602</strain>
    </source>
</reference>
<dbReference type="Proteomes" id="UP000239899">
    <property type="component" value="Unassembled WGS sequence"/>
</dbReference>
<feature type="binding site" evidence="7">
    <location>
        <position position="131"/>
    </location>
    <ligand>
        <name>ATP</name>
        <dbReference type="ChEBI" id="CHEBI:30616"/>
    </ligand>
</feature>
<feature type="active site" description="Proton acceptor" evidence="6">
    <location>
        <position position="111"/>
    </location>
</feature>
<feature type="binding site" evidence="7">
    <location>
        <position position="20"/>
    </location>
    <ligand>
        <name>ATP</name>
        <dbReference type="ChEBI" id="CHEBI:30616"/>
    </ligand>
</feature>
<name>A0A2P6TYM8_CHLSO</name>
<evidence type="ECO:0000256" key="9">
    <source>
        <dbReference type="SAM" id="MobiDB-lite"/>
    </source>
</evidence>
<evidence type="ECO:0000313" key="11">
    <source>
        <dbReference type="EMBL" id="PRW59171.1"/>
    </source>
</evidence>
<feature type="domain" description="Protein kinase" evidence="10">
    <location>
        <begin position="1"/>
        <end position="256"/>
    </location>
</feature>
<keyword evidence="3 7" id="KW-0547">Nucleotide-binding</keyword>
<evidence type="ECO:0000256" key="5">
    <source>
        <dbReference type="ARBA" id="ARBA00022840"/>
    </source>
</evidence>
<dbReference type="GO" id="GO:0005524">
    <property type="term" value="F:ATP binding"/>
    <property type="evidence" value="ECO:0007669"/>
    <property type="project" value="UniProtKB-KW"/>
</dbReference>
<evidence type="ECO:0000256" key="7">
    <source>
        <dbReference type="PIRSR" id="PIRSR630616-2"/>
    </source>
</evidence>
<feature type="region of interest" description="Disordered" evidence="9">
    <location>
        <begin position="398"/>
        <end position="418"/>
    </location>
</feature>
<feature type="region of interest" description="Disordered" evidence="9">
    <location>
        <begin position="733"/>
        <end position="764"/>
    </location>
</feature>
<evidence type="ECO:0000256" key="3">
    <source>
        <dbReference type="ARBA" id="ARBA00022741"/>
    </source>
</evidence>
<dbReference type="SUPFAM" id="SSF56112">
    <property type="entry name" value="Protein kinase-like (PK-like)"/>
    <property type="match status" value="2"/>
</dbReference>
<evidence type="ECO:0000256" key="4">
    <source>
        <dbReference type="ARBA" id="ARBA00022777"/>
    </source>
</evidence>
<dbReference type="PROSITE" id="PS50011">
    <property type="entry name" value="PROTEIN_KINASE_DOM"/>
    <property type="match status" value="2"/>
</dbReference>
<dbReference type="CDD" id="cd14003">
    <property type="entry name" value="STKc_AMPK-like"/>
    <property type="match status" value="2"/>
</dbReference>
<protein>
    <submittedName>
        <fullName evidence="11">Sulfur stress regulator isoform B</fullName>
    </submittedName>
</protein>
<feature type="domain" description="Protein kinase" evidence="10">
    <location>
        <begin position="425"/>
        <end position="690"/>
    </location>
</feature>
<organism evidence="11 12">
    <name type="scientific">Chlorella sorokiniana</name>
    <name type="common">Freshwater green alga</name>
    <dbReference type="NCBI Taxonomy" id="3076"/>
    <lineage>
        <taxon>Eukaryota</taxon>
        <taxon>Viridiplantae</taxon>
        <taxon>Chlorophyta</taxon>
        <taxon>core chlorophytes</taxon>
        <taxon>Trebouxiophyceae</taxon>
        <taxon>Chlorellales</taxon>
        <taxon>Chlorellaceae</taxon>
        <taxon>Chlorella clade</taxon>
        <taxon>Chlorella</taxon>
    </lineage>
</organism>
<dbReference type="Pfam" id="PF00069">
    <property type="entry name" value="Pkinase"/>
    <property type="match status" value="2"/>
</dbReference>
<dbReference type="AlphaFoldDB" id="A0A2P6TYM8"/>
<proteinExistence type="predicted"/>
<gene>
    <name evidence="11" type="ORF">C2E21_2240</name>
</gene>
<feature type="binding site" evidence="7">
    <location>
        <begin position="66"/>
        <end position="68"/>
    </location>
    <ligand>
        <name>ATP</name>
        <dbReference type="ChEBI" id="CHEBI:30616"/>
    </ligand>
</feature>
<keyword evidence="2" id="KW-0808">Transferase</keyword>
<dbReference type="PANTHER" id="PTHR24350">
    <property type="entry name" value="SERINE/THREONINE-PROTEIN KINASE IAL-RELATED"/>
    <property type="match status" value="1"/>
</dbReference>
<dbReference type="SMART" id="SM00220">
    <property type="entry name" value="S_TKc"/>
    <property type="match status" value="2"/>
</dbReference>
<comment type="caution">
    <text evidence="11">The sequence shown here is derived from an EMBL/GenBank/DDBJ whole genome shotgun (WGS) entry which is preliminary data.</text>
</comment>
<feature type="compositionally biased region" description="Gly residues" evidence="9">
    <location>
        <begin position="356"/>
        <end position="371"/>
    </location>
</feature>
<feature type="region of interest" description="Disordered" evidence="9">
    <location>
        <begin position="344"/>
        <end position="376"/>
    </location>
</feature>
<keyword evidence="12" id="KW-1185">Reference proteome</keyword>
<evidence type="ECO:0000313" key="12">
    <source>
        <dbReference type="Proteomes" id="UP000239899"/>
    </source>
</evidence>
<evidence type="ECO:0000256" key="2">
    <source>
        <dbReference type="ARBA" id="ARBA00022679"/>
    </source>
</evidence>
<dbReference type="FunFam" id="1.10.510.10:FF:000571">
    <property type="entry name" value="Maternal embryonic leucine zipper kinase"/>
    <property type="match status" value="2"/>
</dbReference>
<feature type="binding site" evidence="7">
    <location>
        <begin position="115"/>
        <end position="116"/>
    </location>
    <ligand>
        <name>ATP</name>
        <dbReference type="ChEBI" id="CHEBI:30616"/>
    </ligand>
</feature>
<dbReference type="STRING" id="3076.A0A2P6TYM8"/>
<keyword evidence="4" id="KW-0418">Kinase</keyword>
<dbReference type="GO" id="GO:0004674">
    <property type="term" value="F:protein serine/threonine kinase activity"/>
    <property type="evidence" value="ECO:0007669"/>
    <property type="project" value="UniProtKB-KW"/>
</dbReference>
<evidence type="ECO:0000259" key="10">
    <source>
        <dbReference type="PROSITE" id="PS50011"/>
    </source>
</evidence>
<feature type="cross-link" description="Glycyl lysine isopeptide (Lys-Gly) (interchain with G-Cter in SUMO2)" evidence="8">
    <location>
        <position position="113"/>
    </location>
</feature>
<evidence type="ECO:0000256" key="8">
    <source>
        <dbReference type="PIRSR" id="PIRSR630616-3"/>
    </source>
</evidence>